<proteinExistence type="predicted"/>
<feature type="non-terminal residue" evidence="2">
    <location>
        <position position="64"/>
    </location>
</feature>
<gene>
    <name evidence="2" type="ORF">TSPGSL018_20326</name>
</gene>
<name>A0A061S0D3_9CHLO</name>
<organism evidence="2">
    <name type="scientific">Tetraselmis sp. GSL018</name>
    <dbReference type="NCBI Taxonomy" id="582737"/>
    <lineage>
        <taxon>Eukaryota</taxon>
        <taxon>Viridiplantae</taxon>
        <taxon>Chlorophyta</taxon>
        <taxon>core chlorophytes</taxon>
        <taxon>Chlorodendrophyceae</taxon>
        <taxon>Chlorodendrales</taxon>
        <taxon>Chlorodendraceae</taxon>
        <taxon>Tetraselmis</taxon>
    </lineage>
</organism>
<dbReference type="AlphaFoldDB" id="A0A061S0D3"/>
<dbReference type="EMBL" id="GBEZ01009182">
    <property type="protein sequence ID" value="JAC76390.1"/>
    <property type="molecule type" value="Transcribed_RNA"/>
</dbReference>
<sequence>MHMVGDPDRGVMLELSLSKLMFAQRSSGVRSCQVGPGLAKAAKAARVDVRTQPLPKEDGGHSKR</sequence>
<evidence type="ECO:0000256" key="1">
    <source>
        <dbReference type="SAM" id="MobiDB-lite"/>
    </source>
</evidence>
<feature type="region of interest" description="Disordered" evidence="1">
    <location>
        <begin position="41"/>
        <end position="64"/>
    </location>
</feature>
<feature type="compositionally biased region" description="Basic and acidic residues" evidence="1">
    <location>
        <begin position="45"/>
        <end position="64"/>
    </location>
</feature>
<accession>A0A061S0D3</accession>
<reference evidence="2" key="1">
    <citation type="submission" date="2014-05" db="EMBL/GenBank/DDBJ databases">
        <title>The transcriptome of the halophilic microalga Tetraselmis sp. GSL018 isolated from the Great Salt Lake, Utah.</title>
        <authorList>
            <person name="Jinkerson R.E."/>
            <person name="D'Adamo S."/>
            <person name="Posewitz M.C."/>
        </authorList>
    </citation>
    <scope>NUCLEOTIDE SEQUENCE</scope>
    <source>
        <strain evidence="2">GSL018</strain>
    </source>
</reference>
<protein>
    <submittedName>
        <fullName evidence="2">Dna polymerase theta-like</fullName>
    </submittedName>
</protein>
<evidence type="ECO:0000313" key="2">
    <source>
        <dbReference type="EMBL" id="JAC76390.1"/>
    </source>
</evidence>